<dbReference type="GO" id="GO:0034476">
    <property type="term" value="P:U5 snRNA 3'-end processing"/>
    <property type="evidence" value="ECO:0007669"/>
    <property type="project" value="TreeGrafter"/>
</dbReference>
<dbReference type="SUPFAM" id="SSF55666">
    <property type="entry name" value="Ribonuclease PH domain 2-like"/>
    <property type="match status" value="1"/>
</dbReference>
<dbReference type="PANTHER" id="PTHR11097">
    <property type="entry name" value="EXOSOME COMPLEX EXONUCLEASE RIBOSOMAL RNA PROCESSING PROTEIN"/>
    <property type="match status" value="1"/>
</dbReference>
<dbReference type="GO" id="GO:0035925">
    <property type="term" value="F:mRNA 3'-UTR AU-rich region binding"/>
    <property type="evidence" value="ECO:0007669"/>
    <property type="project" value="TreeGrafter"/>
</dbReference>
<dbReference type="GO" id="GO:0071035">
    <property type="term" value="P:nuclear polyadenylation-dependent rRNA catabolic process"/>
    <property type="evidence" value="ECO:0007669"/>
    <property type="project" value="TreeGrafter"/>
</dbReference>
<feature type="domain" description="Exoribonuclease phosphorolytic" evidence="8">
    <location>
        <begin position="200"/>
        <end position="257"/>
    </location>
</feature>
<name>I0Z0D4_COCSC</name>
<comment type="caution">
    <text evidence="9">The sequence shown here is derived from an EMBL/GenBank/DDBJ whole genome shotgun (WGS) entry which is preliminary data.</text>
</comment>
<organism evidence="9 10">
    <name type="scientific">Coccomyxa subellipsoidea (strain C-169)</name>
    <name type="common">Green microalga</name>
    <dbReference type="NCBI Taxonomy" id="574566"/>
    <lineage>
        <taxon>Eukaryota</taxon>
        <taxon>Viridiplantae</taxon>
        <taxon>Chlorophyta</taxon>
        <taxon>core chlorophytes</taxon>
        <taxon>Trebouxiophyceae</taxon>
        <taxon>Trebouxiophyceae incertae sedis</taxon>
        <taxon>Coccomyxaceae</taxon>
        <taxon>Coccomyxa</taxon>
        <taxon>Coccomyxa subellipsoidea</taxon>
    </lineage>
</organism>
<dbReference type="eggNOG" id="KOG1612">
    <property type="taxonomic scope" value="Eukaryota"/>
</dbReference>
<dbReference type="RefSeq" id="XP_005648647.1">
    <property type="nucleotide sequence ID" value="XM_005648590.1"/>
</dbReference>
<evidence type="ECO:0000256" key="3">
    <source>
        <dbReference type="ARBA" id="ARBA00006678"/>
    </source>
</evidence>
<proteinExistence type="inferred from homology"/>
<dbReference type="OrthoDB" id="272245at2759"/>
<reference evidence="9 10" key="1">
    <citation type="journal article" date="2012" name="Genome Biol.">
        <title>The genome of the polar eukaryotic microalga coccomyxa subellipsoidea reveals traits of cold adaptation.</title>
        <authorList>
            <person name="Blanc G."/>
            <person name="Agarkova I."/>
            <person name="Grimwood J."/>
            <person name="Kuo A."/>
            <person name="Brueggeman A."/>
            <person name="Dunigan D."/>
            <person name="Gurnon J."/>
            <person name="Ladunga I."/>
            <person name="Lindquist E."/>
            <person name="Lucas S."/>
            <person name="Pangilinan J."/>
            <person name="Proschold T."/>
            <person name="Salamov A."/>
            <person name="Schmutz J."/>
            <person name="Weeks D."/>
            <person name="Yamada T."/>
            <person name="Claverie J.M."/>
            <person name="Grigoriev I."/>
            <person name="Van Etten J."/>
            <person name="Lomsadze A."/>
            <person name="Borodovsky M."/>
        </authorList>
    </citation>
    <scope>NUCLEOTIDE SEQUENCE [LARGE SCALE GENOMIC DNA]</scope>
    <source>
        <strain evidence="9 10">C-169</strain>
    </source>
</reference>
<dbReference type="GO" id="GO:0071028">
    <property type="term" value="P:nuclear mRNA surveillance"/>
    <property type="evidence" value="ECO:0007669"/>
    <property type="project" value="TreeGrafter"/>
</dbReference>
<dbReference type="InterPro" id="IPR015847">
    <property type="entry name" value="ExoRNase_PH_dom2"/>
</dbReference>
<comment type="subcellular location">
    <subcellularLocation>
        <location evidence="1">Cytoplasm</location>
    </subcellularLocation>
    <subcellularLocation>
        <location evidence="2">Nucleus</location>
        <location evidence="2">Nucleolus</location>
    </subcellularLocation>
</comment>
<dbReference type="STRING" id="574566.I0Z0D4"/>
<keyword evidence="4" id="KW-0963">Cytoplasm</keyword>
<dbReference type="GO" id="GO:0016075">
    <property type="term" value="P:rRNA catabolic process"/>
    <property type="evidence" value="ECO:0007669"/>
    <property type="project" value="TreeGrafter"/>
</dbReference>
<dbReference type="SUPFAM" id="SSF54211">
    <property type="entry name" value="Ribosomal protein S5 domain 2-like"/>
    <property type="match status" value="1"/>
</dbReference>
<dbReference type="GO" id="GO:0034475">
    <property type="term" value="P:U4 snRNA 3'-end processing"/>
    <property type="evidence" value="ECO:0007669"/>
    <property type="project" value="TreeGrafter"/>
</dbReference>
<dbReference type="GO" id="GO:0071038">
    <property type="term" value="P:TRAMP-dependent tRNA surveillance pathway"/>
    <property type="evidence" value="ECO:0007669"/>
    <property type="project" value="TreeGrafter"/>
</dbReference>
<dbReference type="InterPro" id="IPR027408">
    <property type="entry name" value="PNPase/RNase_PH_dom_sf"/>
</dbReference>
<evidence type="ECO:0000256" key="1">
    <source>
        <dbReference type="ARBA" id="ARBA00004496"/>
    </source>
</evidence>
<evidence type="ECO:0000313" key="10">
    <source>
        <dbReference type="Proteomes" id="UP000007264"/>
    </source>
</evidence>
<dbReference type="Pfam" id="PF03725">
    <property type="entry name" value="RNase_PH_C"/>
    <property type="match status" value="1"/>
</dbReference>
<evidence type="ECO:0000256" key="4">
    <source>
        <dbReference type="ARBA" id="ARBA00022490"/>
    </source>
</evidence>
<sequence>MIGKDLKQYTVQGFQDDLREDGRSCRDVRPLKLALGVLQQCSGSARCSLGNTEVLVGVKVEIGVPLEETPDCGGLQVTVECSPCAGPSYQGKSGEDLGVELTKSLERYLKPGRSGKGGCVDLRALSIVSGRRCWILCIDALILAADGSVLDALSVAAKAALQDTRIPLVEVGATENPDEEPELELDDDPAHATQVDTSSVPVIVTVYIVMFQAGRAYILDASSQEETCIDSAVQVAVNGGGKLCGLFKVGPSAVNPAVLQVRLHFNILISCNSLCAISCQFCGAAGTAAASIY</sequence>
<dbReference type="CDD" id="cd11367">
    <property type="entry name" value="RNase_PH_RRP42"/>
    <property type="match status" value="1"/>
</dbReference>
<dbReference type="GO" id="GO:0034473">
    <property type="term" value="P:U1 snRNA 3'-end processing"/>
    <property type="evidence" value="ECO:0007669"/>
    <property type="project" value="TreeGrafter"/>
</dbReference>
<dbReference type="GO" id="GO:0005840">
    <property type="term" value="C:ribosome"/>
    <property type="evidence" value="ECO:0007669"/>
    <property type="project" value="UniProtKB-KW"/>
</dbReference>
<evidence type="ECO:0000259" key="8">
    <source>
        <dbReference type="Pfam" id="PF03725"/>
    </source>
</evidence>
<evidence type="ECO:0000256" key="2">
    <source>
        <dbReference type="ARBA" id="ARBA00004604"/>
    </source>
</evidence>
<dbReference type="GO" id="GO:0000467">
    <property type="term" value="P:exonucleolytic trimming to generate mature 3'-end of 5.8S rRNA from tricistronic rRNA transcript (SSU-rRNA, 5.8S rRNA, LSU-rRNA)"/>
    <property type="evidence" value="ECO:0007669"/>
    <property type="project" value="TreeGrafter"/>
</dbReference>
<evidence type="ECO:0000256" key="5">
    <source>
        <dbReference type="ARBA" id="ARBA00022835"/>
    </source>
</evidence>
<feature type="domain" description="Exoribonuclease phosphorolytic" evidence="7">
    <location>
        <begin position="28"/>
        <end position="167"/>
    </location>
</feature>
<dbReference type="EMBL" id="AGSI01000006">
    <property type="protein sequence ID" value="EIE24103.1"/>
    <property type="molecule type" value="Genomic_DNA"/>
</dbReference>
<evidence type="ECO:0000256" key="6">
    <source>
        <dbReference type="ARBA" id="ARBA00042523"/>
    </source>
</evidence>
<keyword evidence="5" id="KW-0271">Exosome</keyword>
<dbReference type="GO" id="GO:0000176">
    <property type="term" value="C:nuclear exosome (RNase complex)"/>
    <property type="evidence" value="ECO:0007669"/>
    <property type="project" value="TreeGrafter"/>
</dbReference>
<dbReference type="GO" id="GO:0005730">
    <property type="term" value="C:nucleolus"/>
    <property type="evidence" value="ECO:0007669"/>
    <property type="project" value="UniProtKB-SubCell"/>
</dbReference>
<dbReference type="GeneID" id="17042101"/>
<dbReference type="KEGG" id="csl:COCSUDRAFT_14599"/>
<dbReference type="Proteomes" id="UP000007264">
    <property type="component" value="Unassembled WGS sequence"/>
</dbReference>
<dbReference type="InterPro" id="IPR050590">
    <property type="entry name" value="Exosome_comp_Rrp42_subfam"/>
</dbReference>
<dbReference type="GO" id="GO:0000177">
    <property type="term" value="C:cytoplasmic exosome (RNase complex)"/>
    <property type="evidence" value="ECO:0007669"/>
    <property type="project" value="TreeGrafter"/>
</dbReference>
<dbReference type="InterPro" id="IPR036345">
    <property type="entry name" value="ExoRNase_PH_dom2_sf"/>
</dbReference>
<keyword evidence="10" id="KW-1185">Reference proteome</keyword>
<accession>I0Z0D4</accession>
<dbReference type="Gene3D" id="3.30.230.70">
    <property type="entry name" value="GHMP Kinase, N-terminal domain"/>
    <property type="match status" value="1"/>
</dbReference>
<gene>
    <name evidence="9" type="ORF">COCSUDRAFT_14599</name>
</gene>
<comment type="similarity">
    <text evidence="3">Belongs to the RNase PH family.</text>
</comment>
<dbReference type="PANTHER" id="PTHR11097:SF8">
    <property type="entry name" value="EXOSOME COMPLEX COMPONENT RRP42"/>
    <property type="match status" value="1"/>
</dbReference>
<evidence type="ECO:0000259" key="7">
    <source>
        <dbReference type="Pfam" id="PF01138"/>
    </source>
</evidence>
<dbReference type="AlphaFoldDB" id="I0Z0D4"/>
<evidence type="ECO:0000313" key="9">
    <source>
        <dbReference type="EMBL" id="EIE24103.1"/>
    </source>
</evidence>
<dbReference type="Pfam" id="PF01138">
    <property type="entry name" value="RNase_PH"/>
    <property type="match status" value="1"/>
</dbReference>
<protein>
    <recommendedName>
        <fullName evidence="6">Ribosomal RNA-processing protein 42</fullName>
    </recommendedName>
</protein>
<dbReference type="InterPro" id="IPR001247">
    <property type="entry name" value="ExoRNase_PH_dom1"/>
</dbReference>
<dbReference type="InterPro" id="IPR020568">
    <property type="entry name" value="Ribosomal_Su5_D2-typ_SF"/>
</dbReference>